<feature type="binding site" evidence="2">
    <location>
        <begin position="236"/>
        <end position="243"/>
    </location>
    <ligand>
        <name>ATP</name>
        <dbReference type="ChEBI" id="CHEBI:30616"/>
    </ligand>
</feature>
<gene>
    <name evidence="4" type="ORF">CD039_02005</name>
</gene>
<keyword evidence="5" id="KW-1185">Reference proteome</keyword>
<keyword evidence="2" id="KW-0547">Nucleotide-binding</keyword>
<dbReference type="AlphaFoldDB" id="A0A2K4FDX2"/>
<protein>
    <submittedName>
        <fullName evidence="4">Fic family protein</fullName>
    </submittedName>
</protein>
<feature type="active site" evidence="1">
    <location>
        <position position="232"/>
    </location>
</feature>
<evidence type="ECO:0000313" key="4">
    <source>
        <dbReference type="EMBL" id="POA09542.1"/>
    </source>
</evidence>
<name>A0A2K4FDX2_9STAP</name>
<accession>A0A2K4FDX2</accession>
<dbReference type="OrthoDB" id="9813719at2"/>
<evidence type="ECO:0000256" key="2">
    <source>
        <dbReference type="PIRSR" id="PIRSR640198-2"/>
    </source>
</evidence>
<dbReference type="GeneID" id="98297110"/>
<comment type="caution">
    <text evidence="4">The sequence shown here is derived from an EMBL/GenBank/DDBJ whole genome shotgun (WGS) entry which is preliminary data.</text>
</comment>
<dbReference type="InterPro" id="IPR003812">
    <property type="entry name" value="Fido"/>
</dbReference>
<organism evidence="4 5">
    <name type="scientific">Staphylococcus argensis</name>
    <dbReference type="NCBI Taxonomy" id="1607738"/>
    <lineage>
        <taxon>Bacteria</taxon>
        <taxon>Bacillati</taxon>
        <taxon>Bacillota</taxon>
        <taxon>Bacilli</taxon>
        <taxon>Bacillales</taxon>
        <taxon>Staphylococcaceae</taxon>
        <taxon>Staphylococcus</taxon>
    </lineage>
</organism>
<keyword evidence="2" id="KW-0067">ATP-binding</keyword>
<dbReference type="Pfam" id="PF02661">
    <property type="entry name" value="Fic"/>
    <property type="match status" value="1"/>
</dbReference>
<feature type="binding site" evidence="2">
    <location>
        <begin position="273"/>
        <end position="274"/>
    </location>
    <ligand>
        <name>ATP</name>
        <dbReference type="ChEBI" id="CHEBI:30616"/>
    </ligand>
</feature>
<dbReference type="RefSeq" id="WP_103370912.1">
    <property type="nucleotide sequence ID" value="NZ_CBCRVO010000001.1"/>
</dbReference>
<dbReference type="PANTHER" id="PTHR13504">
    <property type="entry name" value="FIDO DOMAIN-CONTAINING PROTEIN DDB_G0283145"/>
    <property type="match status" value="1"/>
</dbReference>
<evidence type="ECO:0000256" key="1">
    <source>
        <dbReference type="PIRSR" id="PIRSR640198-1"/>
    </source>
</evidence>
<evidence type="ECO:0000313" key="5">
    <source>
        <dbReference type="Proteomes" id="UP000242712"/>
    </source>
</evidence>
<sequence>MEYKTLKPIFHMCGKENMKNEYQRRLHSCSTYITHIELQPIQDGRQLTQGNYPLFFSVNCLLLEKLDQFHNLSKDINQLAMDTSDFANKAFIKQLLIEELQSTNEIENVESTKNEIADALNGERNRFNGLVNQYLLMQEQQSELTHVSDIRKIFDNLVSDEIKKDDMPDGHMFRNKGIGVFNQGKGKWTHRNEYKEPEIYEYLTRILSFINNFDAPEILKIMASHFMFEYLHPFYDGNGRVGRYLVAHLLNNHSDPFTALTFSSIVNRYKNKYYKAFENTSNFYNMGELTQFINDMLDLLVEGQEQIKEKFQENISLLSILEQKLADRVSNKTEARVLYILLQDKVFGSPLTRITLKELSEFTRISRMKVDRVINDFEEHLNKLKSNPVVYELKDEFIESLLS</sequence>
<dbReference type="Gene3D" id="1.10.3290.10">
    <property type="entry name" value="Fido-like domain"/>
    <property type="match status" value="1"/>
</dbReference>
<dbReference type="PANTHER" id="PTHR13504:SF40">
    <property type="entry name" value="FIDO DOMAIN-CONTAINING PROTEIN"/>
    <property type="match status" value="1"/>
</dbReference>
<dbReference type="Proteomes" id="UP000242712">
    <property type="component" value="Unassembled WGS sequence"/>
</dbReference>
<dbReference type="SUPFAM" id="SSF140931">
    <property type="entry name" value="Fic-like"/>
    <property type="match status" value="1"/>
</dbReference>
<dbReference type="PROSITE" id="PS51459">
    <property type="entry name" value="FIDO"/>
    <property type="match status" value="1"/>
</dbReference>
<reference evidence="4 5" key="1">
    <citation type="submission" date="2017-08" db="EMBL/GenBank/DDBJ databases">
        <title>Draft genome sequences of 64 type strains of genus Staph aureus.</title>
        <authorList>
            <person name="Cole K."/>
            <person name="Golubchik T."/>
            <person name="Russell J."/>
            <person name="Foster D."/>
            <person name="Llewelyn M."/>
            <person name="Wilson D."/>
            <person name="Crook D."/>
            <person name="Paul J."/>
        </authorList>
    </citation>
    <scope>NUCLEOTIDE SEQUENCE [LARGE SCALE GENOMIC DNA]</scope>
    <source>
        <strain evidence="4 5">DSM 29875</strain>
    </source>
</reference>
<feature type="domain" description="Fido" evidence="3">
    <location>
        <begin position="145"/>
        <end position="295"/>
    </location>
</feature>
<evidence type="ECO:0000259" key="3">
    <source>
        <dbReference type="PROSITE" id="PS51459"/>
    </source>
</evidence>
<dbReference type="EMBL" id="PPPX01000001">
    <property type="protein sequence ID" value="POA09542.1"/>
    <property type="molecule type" value="Genomic_DNA"/>
</dbReference>
<dbReference type="InterPro" id="IPR040198">
    <property type="entry name" value="Fido_containing"/>
</dbReference>
<proteinExistence type="predicted"/>
<dbReference type="InterPro" id="IPR036597">
    <property type="entry name" value="Fido-like_dom_sf"/>
</dbReference>